<keyword evidence="1" id="KW-0472">Membrane</keyword>
<evidence type="ECO:0000313" key="3">
    <source>
        <dbReference type="EMBL" id="PTB63507.1"/>
    </source>
</evidence>
<evidence type="ECO:0000313" key="4">
    <source>
        <dbReference type="Proteomes" id="UP000241546"/>
    </source>
</evidence>
<feature type="transmembrane region" description="Helical" evidence="1">
    <location>
        <begin position="9"/>
        <end position="26"/>
    </location>
</feature>
<dbReference type="Gene3D" id="3.60.21.10">
    <property type="match status" value="1"/>
</dbReference>
<proteinExistence type="predicted"/>
<dbReference type="PANTHER" id="PTHR32440">
    <property type="entry name" value="PHOSPHATASE DCR2-RELATED-RELATED"/>
    <property type="match status" value="1"/>
</dbReference>
<dbReference type="GeneID" id="36601756"/>
<dbReference type="Proteomes" id="UP000241546">
    <property type="component" value="Unassembled WGS sequence"/>
</dbReference>
<dbReference type="RefSeq" id="XP_024746827.1">
    <property type="nucleotide sequence ID" value="XM_024893638.1"/>
</dbReference>
<dbReference type="InterPro" id="IPR029052">
    <property type="entry name" value="Metallo-depent_PP-like"/>
</dbReference>
<dbReference type="CDD" id="cd07383">
    <property type="entry name" value="MPP_Dcr2"/>
    <property type="match status" value="1"/>
</dbReference>
<evidence type="ECO:0000259" key="2">
    <source>
        <dbReference type="Pfam" id="PF00149"/>
    </source>
</evidence>
<evidence type="ECO:0000256" key="1">
    <source>
        <dbReference type="SAM" id="Phobius"/>
    </source>
</evidence>
<dbReference type="GO" id="GO:0004721">
    <property type="term" value="F:phosphoprotein phosphatase activity"/>
    <property type="evidence" value="ECO:0007669"/>
    <property type="project" value="TreeGrafter"/>
</dbReference>
<organism evidence="3 4">
    <name type="scientific">Trichoderma citrinoviride</name>
    <dbReference type="NCBI Taxonomy" id="58853"/>
    <lineage>
        <taxon>Eukaryota</taxon>
        <taxon>Fungi</taxon>
        <taxon>Dikarya</taxon>
        <taxon>Ascomycota</taxon>
        <taxon>Pezizomycotina</taxon>
        <taxon>Sordariomycetes</taxon>
        <taxon>Hypocreomycetidae</taxon>
        <taxon>Hypocreales</taxon>
        <taxon>Hypocreaceae</taxon>
        <taxon>Trichoderma</taxon>
    </lineage>
</organism>
<dbReference type="GO" id="GO:0005737">
    <property type="term" value="C:cytoplasm"/>
    <property type="evidence" value="ECO:0007669"/>
    <property type="project" value="TreeGrafter"/>
</dbReference>
<dbReference type="OrthoDB" id="783096at2759"/>
<dbReference type="InterPro" id="IPR004843">
    <property type="entry name" value="Calcineurin-like_PHP"/>
</dbReference>
<dbReference type="Pfam" id="PF00149">
    <property type="entry name" value="Metallophos"/>
    <property type="match status" value="1"/>
</dbReference>
<dbReference type="AlphaFoldDB" id="A0A2T4B2F8"/>
<sequence>MTRRIVRTLTQLGAVVFVTTIVIFFLDRNYRVLPNALHNYMPSHHPGLVVTDITLTTCSSLKPFSSCELNPNEWQRIEKELYLGRAWTSKAYLHVRRKREEELAEDDKVVVGVSVGTLNPGDVADGSEHWEPRPGGIWLKRSRNKKSSDSDAAVTDVDVVFGDDATEARNGWGIVGRPLHLGSGGAILSAHLTVRRGAPHQPKKPKPRIPDNGRFKIMQVGDLHLSTGVGECRDAVPDSYKGGKCEADPRTLDFLTKMLDEEKPDLVILSGDQVNGDTAPDAPSAIYKYASLLIERKIPYAAIFGNHDDEKSMSREGQMALMETLPYSLSQAGPVDVDGVGNYYIEVLARGHNEHSALTIYLLDTHSYSPDERHYPGYDWVKPSQIDWFKRTSASLKKNHDGYTHRHMDIAFIHIPLTEYADWDKPRVGEWREGVTAPVYNTGFHDALIEEGVVMVSAGHASLSDHVNDYCSLSSHGDETKSFLPGWDQKLPLESEKDKDKDKEDAAQKTPAMWMCYSGGVGFGGYAGYDGYIRRLRLFEVDTEEARITTWKRVEFGDNAQARLDQQILVDAGKAYFAPPPVVYADAEGGEQQQQQQQQ</sequence>
<dbReference type="EMBL" id="KZ680219">
    <property type="protein sequence ID" value="PTB63507.1"/>
    <property type="molecule type" value="Genomic_DNA"/>
</dbReference>
<accession>A0A2T4B2F8</accession>
<name>A0A2T4B2F8_9HYPO</name>
<keyword evidence="1" id="KW-0812">Transmembrane</keyword>
<keyword evidence="4" id="KW-1185">Reference proteome</keyword>
<dbReference type="FunFam" id="3.60.21.10:FF:000054">
    <property type="entry name" value="DCR2p Phosphoesterase"/>
    <property type="match status" value="1"/>
</dbReference>
<dbReference type="SUPFAM" id="SSF56300">
    <property type="entry name" value="Metallo-dependent phosphatases"/>
    <property type="match status" value="1"/>
</dbReference>
<feature type="domain" description="Calcineurin-like phosphoesterase" evidence="2">
    <location>
        <begin position="215"/>
        <end position="418"/>
    </location>
</feature>
<dbReference type="PANTHER" id="PTHR32440:SF0">
    <property type="entry name" value="PHOSPHATASE DCR2-RELATED"/>
    <property type="match status" value="1"/>
</dbReference>
<gene>
    <name evidence="3" type="ORF">BBK36DRAFT_1143978</name>
</gene>
<keyword evidence="1" id="KW-1133">Transmembrane helix</keyword>
<reference evidence="4" key="1">
    <citation type="submission" date="2016-07" db="EMBL/GenBank/DDBJ databases">
        <title>Multiple horizontal gene transfer events from other fungi enriched the ability of initially mycotrophic Trichoderma (Ascomycota) to feed on dead plant biomass.</title>
        <authorList>
            <consortium name="DOE Joint Genome Institute"/>
            <person name="Atanasova L."/>
            <person name="Chenthamara K."/>
            <person name="Zhang J."/>
            <person name="Grujic M."/>
            <person name="Henrissat B."/>
            <person name="Kuo A."/>
            <person name="Aerts A."/>
            <person name="Salamov A."/>
            <person name="Lipzen A."/>
            <person name="Labutti K."/>
            <person name="Barry K."/>
            <person name="Miao Y."/>
            <person name="Rahimi M.J."/>
            <person name="Shen Q."/>
            <person name="Grigoriev I.V."/>
            <person name="Kubicek C.P."/>
            <person name="Druzhinina I.S."/>
        </authorList>
    </citation>
    <scope>NUCLEOTIDE SEQUENCE [LARGE SCALE GENOMIC DNA]</scope>
    <source>
        <strain evidence="4">TUCIM 6016</strain>
    </source>
</reference>
<protein>
    <submittedName>
        <fullName evidence="3">Metallo-dependent phosphatase</fullName>
    </submittedName>
</protein>